<dbReference type="OrthoDB" id="5960344at2759"/>
<evidence type="ECO:0000256" key="2">
    <source>
        <dbReference type="ARBA" id="ARBA00022692"/>
    </source>
</evidence>
<sequence length="348" mass="38084">TMAGVPWPEGVSNGTDASSGPSLEAEFQHSLFAVTYSVVFVLGLVGNALSLYLLSCRVKHLSHSYIYRINLALLDTSFVCVLPLQIHSQLNGGTWTFGDTACRVAGALFYLHIYLSIAFFACICVDLYVAVLHPFTSIQLRAAHYVLVAAALWLLALGVTVPLVLRGPLHRGSSTACFDNFTGSSRAHPTAPHSILALVFGFVIPFSVVLVGLPLAAGGIARSPRRAPRRKALGTICIILGICALCFLPYHLTHLLHFLLSVQGIQEPLPSLIPGIQRVASALPSLSCCLNPLLYYFHSSSRQWHCPCRLRFRSKRVFTICEENFGDPSCDYRPRQRRGRKNHGDGIN</sequence>
<feature type="non-terminal residue" evidence="10">
    <location>
        <position position="1"/>
    </location>
</feature>
<evidence type="ECO:0000256" key="4">
    <source>
        <dbReference type="ARBA" id="ARBA00023040"/>
    </source>
</evidence>
<dbReference type="InterPro" id="IPR000276">
    <property type="entry name" value="GPCR_Rhodpsn"/>
</dbReference>
<feature type="domain" description="G-protein coupled receptors family 1 profile" evidence="9">
    <location>
        <begin position="46"/>
        <end position="295"/>
    </location>
</feature>
<evidence type="ECO:0000256" key="3">
    <source>
        <dbReference type="ARBA" id="ARBA00022989"/>
    </source>
</evidence>
<dbReference type="Pfam" id="PF00001">
    <property type="entry name" value="7tm_1"/>
    <property type="match status" value="1"/>
</dbReference>
<dbReference type="EMBL" id="WBMZ01013283">
    <property type="protein sequence ID" value="NXY23581.1"/>
    <property type="molecule type" value="Genomic_DNA"/>
</dbReference>
<dbReference type="AlphaFoldDB" id="A0A852PI92"/>
<dbReference type="Proteomes" id="UP000658642">
    <property type="component" value="Unassembled WGS sequence"/>
</dbReference>
<dbReference type="InterPro" id="IPR017452">
    <property type="entry name" value="GPCR_Rhodpsn_7TM"/>
</dbReference>
<dbReference type="InterPro" id="IPR047160">
    <property type="entry name" value="GP183-like"/>
</dbReference>
<feature type="transmembrane region" description="Helical" evidence="8">
    <location>
        <begin position="232"/>
        <end position="252"/>
    </location>
</feature>
<evidence type="ECO:0000256" key="1">
    <source>
        <dbReference type="ARBA" id="ARBA00004141"/>
    </source>
</evidence>
<dbReference type="PRINTS" id="PR00237">
    <property type="entry name" value="GPCRRHODOPSN"/>
</dbReference>
<organism evidence="10 11">
    <name type="scientific">Atrichornis clamosus</name>
    <dbReference type="NCBI Taxonomy" id="449594"/>
    <lineage>
        <taxon>Eukaryota</taxon>
        <taxon>Metazoa</taxon>
        <taxon>Chordata</taxon>
        <taxon>Craniata</taxon>
        <taxon>Vertebrata</taxon>
        <taxon>Euteleostomi</taxon>
        <taxon>Archelosauria</taxon>
        <taxon>Archosauria</taxon>
        <taxon>Dinosauria</taxon>
        <taxon>Saurischia</taxon>
        <taxon>Theropoda</taxon>
        <taxon>Coelurosauria</taxon>
        <taxon>Aves</taxon>
        <taxon>Neognathae</taxon>
        <taxon>Neoaves</taxon>
        <taxon>Telluraves</taxon>
        <taxon>Australaves</taxon>
        <taxon>Passeriformes</taxon>
        <taxon>Menuridae</taxon>
        <taxon>Atrichornis</taxon>
    </lineage>
</organism>
<keyword evidence="5 8" id="KW-0472">Membrane</keyword>
<evidence type="ECO:0000256" key="8">
    <source>
        <dbReference type="SAM" id="Phobius"/>
    </source>
</evidence>
<evidence type="ECO:0000256" key="7">
    <source>
        <dbReference type="ARBA" id="ARBA00023224"/>
    </source>
</evidence>
<keyword evidence="7" id="KW-0807">Transducer</keyword>
<dbReference type="GO" id="GO:0008142">
    <property type="term" value="F:oxysterol binding"/>
    <property type="evidence" value="ECO:0007669"/>
    <property type="project" value="InterPro"/>
</dbReference>
<dbReference type="SUPFAM" id="SSF81321">
    <property type="entry name" value="Family A G protein-coupled receptor-like"/>
    <property type="match status" value="1"/>
</dbReference>
<evidence type="ECO:0000313" key="10">
    <source>
        <dbReference type="EMBL" id="NXY23581.1"/>
    </source>
</evidence>
<feature type="transmembrane region" description="Helical" evidence="8">
    <location>
        <begin position="195"/>
        <end position="220"/>
    </location>
</feature>
<dbReference type="PRINTS" id="PR01157">
    <property type="entry name" value="P2YPURNOCPTR"/>
</dbReference>
<dbReference type="CDD" id="cd14982">
    <property type="entry name" value="7tmA_purinoceptor-like"/>
    <property type="match status" value="1"/>
</dbReference>
<gene>
    <name evidence="10" type="primary">Lpar6_1</name>
    <name evidence="10" type="ORF">ATRCLA_R04925</name>
</gene>
<dbReference type="PANTHER" id="PTHR24237:SF37">
    <property type="entry name" value="COAGULATION FACTOR II (THROMBIN) RECEPTOR-LIKE 2-RELATED"/>
    <property type="match status" value="1"/>
</dbReference>
<reference evidence="10" key="1">
    <citation type="submission" date="2020-02" db="EMBL/GenBank/DDBJ databases">
        <title>Bird 10,000 Genomes (B10K) Project - Family phase.</title>
        <authorList>
            <person name="Zhang G."/>
        </authorList>
    </citation>
    <scope>NUCLEOTIDE SEQUENCE</scope>
    <source>
        <strain evidence="10">B10K-DU-029-61</strain>
        <tissue evidence="10">Blood</tissue>
    </source>
</reference>
<keyword evidence="4" id="KW-0297">G-protein coupled receptor</keyword>
<accession>A0A852PI92</accession>
<keyword evidence="11" id="KW-1185">Reference proteome</keyword>
<keyword evidence="6" id="KW-0675">Receptor</keyword>
<comment type="subcellular location">
    <subcellularLocation>
        <location evidence="1">Membrane</location>
        <topology evidence="1">Multi-pass membrane protein</topology>
    </subcellularLocation>
</comment>
<evidence type="ECO:0000313" key="11">
    <source>
        <dbReference type="Proteomes" id="UP000658642"/>
    </source>
</evidence>
<feature type="transmembrane region" description="Helical" evidence="8">
    <location>
        <begin position="31"/>
        <end position="54"/>
    </location>
</feature>
<keyword evidence="2 8" id="KW-0812">Transmembrane</keyword>
<evidence type="ECO:0000256" key="6">
    <source>
        <dbReference type="ARBA" id="ARBA00023170"/>
    </source>
</evidence>
<dbReference type="PROSITE" id="PS50262">
    <property type="entry name" value="G_PROTEIN_RECEP_F1_2"/>
    <property type="match status" value="1"/>
</dbReference>
<evidence type="ECO:0000256" key="5">
    <source>
        <dbReference type="ARBA" id="ARBA00023136"/>
    </source>
</evidence>
<dbReference type="GO" id="GO:0016020">
    <property type="term" value="C:membrane"/>
    <property type="evidence" value="ECO:0007669"/>
    <property type="project" value="UniProtKB-SubCell"/>
</dbReference>
<feature type="transmembrane region" description="Helical" evidence="8">
    <location>
        <begin position="107"/>
        <end position="131"/>
    </location>
</feature>
<comment type="caution">
    <text evidence="10">The sequence shown here is derived from an EMBL/GenBank/DDBJ whole genome shotgun (WGS) entry which is preliminary data.</text>
</comment>
<proteinExistence type="predicted"/>
<feature type="transmembrane region" description="Helical" evidence="8">
    <location>
        <begin position="143"/>
        <end position="165"/>
    </location>
</feature>
<protein>
    <submittedName>
        <fullName evidence="10">LPAR6 protein</fullName>
    </submittedName>
</protein>
<feature type="non-terminal residue" evidence="10">
    <location>
        <position position="348"/>
    </location>
</feature>
<dbReference type="Gene3D" id="1.20.1070.10">
    <property type="entry name" value="Rhodopsin 7-helix transmembrane proteins"/>
    <property type="match status" value="1"/>
</dbReference>
<evidence type="ECO:0000259" key="9">
    <source>
        <dbReference type="PROSITE" id="PS50262"/>
    </source>
</evidence>
<feature type="transmembrane region" description="Helical" evidence="8">
    <location>
        <begin position="66"/>
        <end position="87"/>
    </location>
</feature>
<name>A0A852PI92_9PASS</name>
<dbReference type="GO" id="GO:0004930">
    <property type="term" value="F:G protein-coupled receptor activity"/>
    <property type="evidence" value="ECO:0007669"/>
    <property type="project" value="UniProtKB-KW"/>
</dbReference>
<dbReference type="PANTHER" id="PTHR24237">
    <property type="entry name" value="G-PROTEIN COUPLED RECEPTOR"/>
    <property type="match status" value="1"/>
</dbReference>
<keyword evidence="3 8" id="KW-1133">Transmembrane helix</keyword>